<dbReference type="EMBL" id="JAACJJ010000015">
    <property type="protein sequence ID" value="KAF5325539.1"/>
    <property type="molecule type" value="Genomic_DNA"/>
</dbReference>
<dbReference type="Proteomes" id="UP000567179">
    <property type="component" value="Unassembled WGS sequence"/>
</dbReference>
<dbReference type="GO" id="GO:0005737">
    <property type="term" value="C:cytoplasm"/>
    <property type="evidence" value="ECO:0007669"/>
    <property type="project" value="TreeGrafter"/>
</dbReference>
<feature type="domain" description="Ketopantoate reductase N-terminal" evidence="1">
    <location>
        <begin position="8"/>
        <end position="172"/>
    </location>
</feature>
<dbReference type="AlphaFoldDB" id="A0A8H5BLX6"/>
<dbReference type="Pfam" id="PF08546">
    <property type="entry name" value="ApbA_C"/>
    <property type="match status" value="1"/>
</dbReference>
<dbReference type="InterPro" id="IPR051402">
    <property type="entry name" value="KPR-Related"/>
</dbReference>
<evidence type="ECO:0008006" key="5">
    <source>
        <dbReference type="Google" id="ProtNLM"/>
    </source>
</evidence>
<dbReference type="PANTHER" id="PTHR21708">
    <property type="entry name" value="PROBABLE 2-DEHYDROPANTOATE 2-REDUCTASE"/>
    <property type="match status" value="1"/>
</dbReference>
<dbReference type="Gene3D" id="3.40.50.720">
    <property type="entry name" value="NAD(P)-binding Rossmann-like Domain"/>
    <property type="match status" value="1"/>
</dbReference>
<dbReference type="SUPFAM" id="SSF48179">
    <property type="entry name" value="6-phosphogluconate dehydrogenase C-terminal domain-like"/>
    <property type="match status" value="1"/>
</dbReference>
<dbReference type="InterPro" id="IPR013332">
    <property type="entry name" value="KPR_N"/>
</dbReference>
<accession>A0A8H5BLX6</accession>
<dbReference type="Gene3D" id="1.10.1040.10">
    <property type="entry name" value="N-(1-d-carboxylethyl)-l-norvaline Dehydrogenase, domain 2"/>
    <property type="match status" value="1"/>
</dbReference>
<comment type="caution">
    <text evidence="3">The sequence shown here is derived from an EMBL/GenBank/DDBJ whole genome shotgun (WGS) entry which is preliminary data.</text>
</comment>
<proteinExistence type="predicted"/>
<organism evidence="3 4">
    <name type="scientific">Psilocybe cf. subviscida</name>
    <dbReference type="NCBI Taxonomy" id="2480587"/>
    <lineage>
        <taxon>Eukaryota</taxon>
        <taxon>Fungi</taxon>
        <taxon>Dikarya</taxon>
        <taxon>Basidiomycota</taxon>
        <taxon>Agaricomycotina</taxon>
        <taxon>Agaricomycetes</taxon>
        <taxon>Agaricomycetidae</taxon>
        <taxon>Agaricales</taxon>
        <taxon>Agaricineae</taxon>
        <taxon>Strophariaceae</taxon>
        <taxon>Psilocybe</taxon>
    </lineage>
</organism>
<dbReference type="Pfam" id="PF02558">
    <property type="entry name" value="ApbA"/>
    <property type="match status" value="1"/>
</dbReference>
<dbReference type="PANTHER" id="PTHR21708:SF43">
    <property type="entry name" value="KETOPANTOATE REDUCTASE C-TERMINAL DOMAIN-CONTAINING PROTEIN"/>
    <property type="match status" value="1"/>
</dbReference>
<dbReference type="InterPro" id="IPR013752">
    <property type="entry name" value="KPA_reductase"/>
</dbReference>
<gene>
    <name evidence="3" type="ORF">D9619_009858</name>
</gene>
<dbReference type="InterPro" id="IPR013328">
    <property type="entry name" value="6PGD_dom2"/>
</dbReference>
<keyword evidence="4" id="KW-1185">Reference proteome</keyword>
<protein>
    <recommendedName>
        <fullName evidence="5">2-dehydropantoate 2-reductase</fullName>
    </recommendedName>
</protein>
<dbReference type="InterPro" id="IPR008927">
    <property type="entry name" value="6-PGluconate_DH-like_C_sf"/>
</dbReference>
<reference evidence="3 4" key="1">
    <citation type="journal article" date="2020" name="ISME J.">
        <title>Uncovering the hidden diversity of litter-decomposition mechanisms in mushroom-forming fungi.</title>
        <authorList>
            <person name="Floudas D."/>
            <person name="Bentzer J."/>
            <person name="Ahren D."/>
            <person name="Johansson T."/>
            <person name="Persson P."/>
            <person name="Tunlid A."/>
        </authorList>
    </citation>
    <scope>NUCLEOTIDE SEQUENCE [LARGE SCALE GENOMIC DNA]</scope>
    <source>
        <strain evidence="3 4">CBS 101986</strain>
    </source>
</reference>
<feature type="domain" description="Ketopantoate reductase C-terminal" evidence="2">
    <location>
        <begin position="264"/>
        <end position="361"/>
    </location>
</feature>
<evidence type="ECO:0000313" key="4">
    <source>
        <dbReference type="Proteomes" id="UP000567179"/>
    </source>
</evidence>
<dbReference type="OrthoDB" id="3609at2759"/>
<sequence>MASHVKDILLVGSGAVGAIYALVLKQSGLARVTAVARSNYSLIEKEGIHFQSGKYGNISGWMPDRLCRSVAEAADRHYSYVMITTKSVPEVMKTSTILAPFLSPEYTSRFPQPTYVFLQNGLNVEGDTYHAVKALGKGEPSIVTSALYIGTNLNAPNVVEHNDFNRLALGVYRHENYTATENSPEEASLLQDIGNILEKGGATISIVPEIQRVKFSKNFWNVAFSSIATLTQYTLPAIFRSPPRYSSESYTPYVSDTTADLINAFTIPTITAIMEEMLAVGRALGFPDSPEGLPSSSVSGTLERTRVLHITADSIHVPSMLLDARQRRPIEVEVIVGEVVRMARAHNVPVPRIETLYALLLVVQNQILREMESKTTRVPIHGE</sequence>
<evidence type="ECO:0000259" key="1">
    <source>
        <dbReference type="Pfam" id="PF02558"/>
    </source>
</evidence>
<evidence type="ECO:0000313" key="3">
    <source>
        <dbReference type="EMBL" id="KAF5325539.1"/>
    </source>
</evidence>
<evidence type="ECO:0000259" key="2">
    <source>
        <dbReference type="Pfam" id="PF08546"/>
    </source>
</evidence>
<name>A0A8H5BLX6_9AGAR</name>